<evidence type="ECO:0000313" key="2">
    <source>
        <dbReference type="Proteomes" id="UP000002559"/>
    </source>
</evidence>
<organismHost>
    <name type="scientific">Bacillus subtilis</name>
    <dbReference type="NCBI Taxonomy" id="1423"/>
</organismHost>
<organism evidence="1 2">
    <name type="scientific">Bacillus phage SPP1</name>
    <name type="common">Bacteriophage SPP1</name>
    <dbReference type="NCBI Taxonomy" id="10724"/>
    <lineage>
        <taxon>Viruses</taxon>
        <taxon>Duplodnaviria</taxon>
        <taxon>Heunggongvirae</taxon>
        <taxon>Uroviricota</taxon>
        <taxon>Caudoviricetes</taxon>
        <taxon>Trautnerviridae</taxon>
        <taxon>Polsinellivirinae</taxon>
        <taxon>Rivavirus</taxon>
        <taxon>Rivavirus SPP1</taxon>
    </lineage>
</organism>
<dbReference type="EMBL" id="X97918">
    <property type="protein sequence ID" value="CAA66561.1"/>
    <property type="molecule type" value="Genomic_DNA"/>
</dbReference>
<sequence length="74" mass="8239">MIGTSVSRCRRKFKYSIRRRKSVSVPSPNTIASTSNSRAGKLSVVITPPSTPAIVLFPISIEYTERPLTSWTKK</sequence>
<dbReference type="KEGG" id="vg:955335"/>
<name>O48460_BPSPP</name>
<keyword evidence="2" id="KW-1185">Reference proteome</keyword>
<accession>O48460</accession>
<reference evidence="2" key="1">
    <citation type="journal article" date="1997" name="Gene">
        <title>The complete nucleotide sequence and functional organization of Bacillus subtilis bacteriophage SPP1.</title>
        <authorList>
            <person name="Alonso J.C."/>
            <person name="Luder G."/>
            <person name="Stiege A.C."/>
            <person name="Chai S."/>
            <person name="Weise F."/>
            <person name="Trautner T.A."/>
        </authorList>
    </citation>
    <scope>NUCLEOTIDE SEQUENCE [LARGE SCALE GENOMIC DNA]</scope>
</reference>
<dbReference type="PIR" id="T42300">
    <property type="entry name" value="T42300"/>
</dbReference>
<proteinExistence type="predicted"/>
<evidence type="ECO:0000313" key="1">
    <source>
        <dbReference type="EMBL" id="CAA66561.1"/>
    </source>
</evidence>
<dbReference type="Proteomes" id="UP000002559">
    <property type="component" value="Segment"/>
</dbReference>
<dbReference type="RefSeq" id="NP_690691.1">
    <property type="nucleotide sequence ID" value="NC_004166.2"/>
</dbReference>
<dbReference type="GeneID" id="955335"/>
<protein>
    <submittedName>
        <fullName evidence="1">Bacteriophage SPP1 complete nucleotide sequence</fullName>
    </submittedName>
</protein>